<evidence type="ECO:0000313" key="8">
    <source>
        <dbReference type="EMBL" id="SFI00273.1"/>
    </source>
</evidence>
<proteinExistence type="inferred from homology"/>
<protein>
    <submittedName>
        <fullName evidence="8">Transcriptional regulator, GntR family</fullName>
    </submittedName>
</protein>
<dbReference type="PROSITE" id="PS50949">
    <property type="entry name" value="HTH_GNTR"/>
    <property type="match status" value="1"/>
</dbReference>
<keyword evidence="4" id="KW-0238">DNA-binding</keyword>
<dbReference type="OrthoDB" id="9808770at2"/>
<accession>A0A1I3EN24</accession>
<dbReference type="SMART" id="SM00345">
    <property type="entry name" value="HTH_GNTR"/>
    <property type="match status" value="1"/>
</dbReference>
<dbReference type="RefSeq" id="WP_092859241.1">
    <property type="nucleotide sequence ID" value="NZ_FOQH01000003.1"/>
</dbReference>
<dbReference type="InterPro" id="IPR000524">
    <property type="entry name" value="Tscrpt_reg_HTH_GntR"/>
</dbReference>
<dbReference type="InterPro" id="IPR015424">
    <property type="entry name" value="PyrdxlP-dep_Trfase"/>
</dbReference>
<reference evidence="8 9" key="1">
    <citation type="submission" date="2016-10" db="EMBL/GenBank/DDBJ databases">
        <authorList>
            <person name="de Groot N.N."/>
        </authorList>
    </citation>
    <scope>NUCLEOTIDE SEQUENCE [LARGE SCALE GENOMIC DNA]</scope>
    <source>
        <strain evidence="8 9">CGMCC 1.11030</strain>
    </source>
</reference>
<keyword evidence="9" id="KW-1185">Reference proteome</keyword>
<dbReference type="InterPro" id="IPR051446">
    <property type="entry name" value="HTH_trans_reg/aminotransferase"/>
</dbReference>
<feature type="region of interest" description="Disordered" evidence="6">
    <location>
        <begin position="493"/>
        <end position="516"/>
    </location>
</feature>
<dbReference type="CDD" id="cd00609">
    <property type="entry name" value="AAT_like"/>
    <property type="match status" value="1"/>
</dbReference>
<dbReference type="STRING" id="1114924.SAMN05216258_103480"/>
<dbReference type="Gene3D" id="3.40.640.10">
    <property type="entry name" value="Type I PLP-dependent aspartate aminotransferase-like (Major domain)"/>
    <property type="match status" value="1"/>
</dbReference>
<organism evidence="8 9">
    <name type="scientific">Albimonas pacifica</name>
    <dbReference type="NCBI Taxonomy" id="1114924"/>
    <lineage>
        <taxon>Bacteria</taxon>
        <taxon>Pseudomonadati</taxon>
        <taxon>Pseudomonadota</taxon>
        <taxon>Alphaproteobacteria</taxon>
        <taxon>Rhodobacterales</taxon>
        <taxon>Paracoccaceae</taxon>
        <taxon>Albimonas</taxon>
    </lineage>
</organism>
<feature type="domain" description="HTH gntR-type" evidence="7">
    <location>
        <begin position="18"/>
        <end position="86"/>
    </location>
</feature>
<dbReference type="Pfam" id="PF00155">
    <property type="entry name" value="Aminotran_1_2"/>
    <property type="match status" value="1"/>
</dbReference>
<dbReference type="InterPro" id="IPR036390">
    <property type="entry name" value="WH_DNA-bd_sf"/>
</dbReference>
<dbReference type="SUPFAM" id="SSF53383">
    <property type="entry name" value="PLP-dependent transferases"/>
    <property type="match status" value="1"/>
</dbReference>
<dbReference type="EMBL" id="FOQH01000003">
    <property type="protein sequence ID" value="SFI00273.1"/>
    <property type="molecule type" value="Genomic_DNA"/>
</dbReference>
<evidence type="ECO:0000256" key="4">
    <source>
        <dbReference type="ARBA" id="ARBA00023125"/>
    </source>
</evidence>
<dbReference type="GO" id="GO:0003700">
    <property type="term" value="F:DNA-binding transcription factor activity"/>
    <property type="evidence" value="ECO:0007669"/>
    <property type="project" value="InterPro"/>
</dbReference>
<keyword evidence="3" id="KW-0805">Transcription regulation</keyword>
<name>A0A1I3EN24_9RHOB</name>
<evidence type="ECO:0000256" key="6">
    <source>
        <dbReference type="SAM" id="MobiDB-lite"/>
    </source>
</evidence>
<evidence type="ECO:0000256" key="1">
    <source>
        <dbReference type="ARBA" id="ARBA00005384"/>
    </source>
</evidence>
<evidence type="ECO:0000259" key="7">
    <source>
        <dbReference type="PROSITE" id="PS50949"/>
    </source>
</evidence>
<dbReference type="Proteomes" id="UP000199377">
    <property type="component" value="Unassembled WGS sequence"/>
</dbReference>
<dbReference type="PANTHER" id="PTHR46577:SF1">
    <property type="entry name" value="HTH-TYPE TRANSCRIPTIONAL REGULATORY PROTEIN GABR"/>
    <property type="match status" value="1"/>
</dbReference>
<comment type="similarity">
    <text evidence="1">In the C-terminal section; belongs to the class-I pyridoxal-phosphate-dependent aminotransferase family.</text>
</comment>
<dbReference type="Gene3D" id="1.10.10.10">
    <property type="entry name" value="Winged helix-like DNA-binding domain superfamily/Winged helix DNA-binding domain"/>
    <property type="match status" value="1"/>
</dbReference>
<evidence type="ECO:0000256" key="5">
    <source>
        <dbReference type="ARBA" id="ARBA00023163"/>
    </source>
</evidence>
<gene>
    <name evidence="8" type="ORF">SAMN05216258_103480</name>
</gene>
<dbReference type="InterPro" id="IPR015421">
    <property type="entry name" value="PyrdxlP-dep_Trfase_major"/>
</dbReference>
<dbReference type="GO" id="GO:0030170">
    <property type="term" value="F:pyridoxal phosphate binding"/>
    <property type="evidence" value="ECO:0007669"/>
    <property type="project" value="InterPro"/>
</dbReference>
<dbReference type="InterPro" id="IPR004839">
    <property type="entry name" value="Aminotransferase_I/II_large"/>
</dbReference>
<dbReference type="InterPro" id="IPR036388">
    <property type="entry name" value="WH-like_DNA-bd_sf"/>
</dbReference>
<evidence type="ECO:0000313" key="9">
    <source>
        <dbReference type="Proteomes" id="UP000199377"/>
    </source>
</evidence>
<dbReference type="AlphaFoldDB" id="A0A1I3EN24"/>
<dbReference type="Pfam" id="PF00392">
    <property type="entry name" value="GntR"/>
    <property type="match status" value="1"/>
</dbReference>
<dbReference type="SUPFAM" id="SSF46785">
    <property type="entry name" value="Winged helix' DNA-binding domain"/>
    <property type="match status" value="1"/>
</dbReference>
<keyword evidence="2" id="KW-0663">Pyridoxal phosphate</keyword>
<dbReference type="CDD" id="cd07377">
    <property type="entry name" value="WHTH_GntR"/>
    <property type="match status" value="1"/>
</dbReference>
<evidence type="ECO:0000256" key="2">
    <source>
        <dbReference type="ARBA" id="ARBA00022898"/>
    </source>
</evidence>
<evidence type="ECO:0000256" key="3">
    <source>
        <dbReference type="ARBA" id="ARBA00023015"/>
    </source>
</evidence>
<keyword evidence="5" id="KW-0804">Transcription</keyword>
<dbReference type="GO" id="GO:0003677">
    <property type="term" value="F:DNA binding"/>
    <property type="evidence" value="ECO:0007669"/>
    <property type="project" value="UniProtKB-KW"/>
</dbReference>
<dbReference type="PANTHER" id="PTHR46577">
    <property type="entry name" value="HTH-TYPE TRANSCRIPTIONAL REGULATORY PROTEIN GABR"/>
    <property type="match status" value="1"/>
</dbReference>
<sequence>MEPDGLASLVPLDPAAARPLTAQIYDALRGAAREGRLPAGARLPSTRGAAAALGVGRNTVAAAYDLLRAEGVIEIRPGAAPVVLCGAVAPRPRRGRARPAAVPAPGPPAPATLGPAAAADVHSPVRRASPGWFHPGLPDEALLPRDLWARTLRAQARGTHGRRLTGGEDSHGLDRLRAALAERLRADRGVVVPPERLLVVNGTQAALLLTAMTAARPGEGALVESPGYGGARLAFAAAGLRVSDLPVDRHGADVSRAADPAARIAFVTPSNQYPTTARMPLPRRQALVDWARRADALVVEDDCDGEFHWRGRRIGALQATGPEVVAHMGSAEKTLAIGLRLAWLAVPERWVEPMRRAHRNLGLGANLHAQATLAELMQSGAWRAHLRRIARSYREREALLADALTRRLGRRVGLRRPDGGLQSAVELPDRASELRCVAALAAAGFSVGALSEYGGDEPGPCGLLVGFAQATPALAERFAAVLDAALSAGAKGETTADPASLLPPRGRSFQCGSNSA</sequence>